<feature type="domain" description="ABC transporter" evidence="4">
    <location>
        <begin position="10"/>
        <end position="234"/>
    </location>
</feature>
<comment type="caution">
    <text evidence="5">The sequence shown here is derived from an EMBL/GenBank/DDBJ whole genome shotgun (WGS) entry which is preliminary data.</text>
</comment>
<dbReference type="EMBL" id="JAERQM010000001">
    <property type="protein sequence ID" value="MBU8542890.1"/>
    <property type="molecule type" value="Genomic_DNA"/>
</dbReference>
<evidence type="ECO:0000313" key="6">
    <source>
        <dbReference type="Proteomes" id="UP000689967"/>
    </source>
</evidence>
<dbReference type="PANTHER" id="PTHR43423">
    <property type="entry name" value="ABC TRANSPORTER I FAMILY MEMBER 17"/>
    <property type="match status" value="1"/>
</dbReference>
<evidence type="ECO:0000256" key="1">
    <source>
        <dbReference type="ARBA" id="ARBA00022448"/>
    </source>
</evidence>
<keyword evidence="6" id="KW-1185">Reference proteome</keyword>
<dbReference type="InterPro" id="IPR003439">
    <property type="entry name" value="ABC_transporter-like_ATP-bd"/>
</dbReference>
<dbReference type="GO" id="GO:0005524">
    <property type="term" value="F:ATP binding"/>
    <property type="evidence" value="ECO:0007669"/>
    <property type="project" value="UniProtKB-KW"/>
</dbReference>
<dbReference type="PANTHER" id="PTHR43423:SF1">
    <property type="entry name" value="ABC TRANSPORTER I FAMILY MEMBER 17"/>
    <property type="match status" value="1"/>
</dbReference>
<dbReference type="RefSeq" id="WP_216873178.1">
    <property type="nucleotide sequence ID" value="NZ_JAERQM010000001.1"/>
</dbReference>
<evidence type="ECO:0000313" key="5">
    <source>
        <dbReference type="EMBL" id="MBU8542890.1"/>
    </source>
</evidence>
<evidence type="ECO:0000256" key="3">
    <source>
        <dbReference type="ARBA" id="ARBA00022840"/>
    </source>
</evidence>
<name>A0ABS6H6B1_9PROT</name>
<keyword evidence="3 5" id="KW-0067">ATP-binding</keyword>
<gene>
    <name evidence="5" type="ORF">JJQ90_04200</name>
</gene>
<dbReference type="SMART" id="SM00382">
    <property type="entry name" value="AAA"/>
    <property type="match status" value="1"/>
</dbReference>
<dbReference type="PROSITE" id="PS50893">
    <property type="entry name" value="ABC_TRANSPORTER_2"/>
    <property type="match status" value="1"/>
</dbReference>
<dbReference type="InterPro" id="IPR003593">
    <property type="entry name" value="AAA+_ATPase"/>
</dbReference>
<reference evidence="5 6" key="1">
    <citation type="submission" date="2021-01" db="EMBL/GenBank/DDBJ databases">
        <title>Roseomonas sp. nov, a bacterium isolated from an oil production mixture in Yumen Oilfield.</title>
        <authorList>
            <person name="Wu D."/>
        </authorList>
    </citation>
    <scope>NUCLEOTIDE SEQUENCE [LARGE SCALE GENOMIC DNA]</scope>
    <source>
        <strain evidence="5 6">ROY-5-3</strain>
    </source>
</reference>
<dbReference type="InterPro" id="IPR017871">
    <property type="entry name" value="ABC_transporter-like_CS"/>
</dbReference>
<organism evidence="5 6">
    <name type="scientific">Falsiroseomonas oleicola</name>
    <dbReference type="NCBI Taxonomy" id="2801474"/>
    <lineage>
        <taxon>Bacteria</taxon>
        <taxon>Pseudomonadati</taxon>
        <taxon>Pseudomonadota</taxon>
        <taxon>Alphaproteobacteria</taxon>
        <taxon>Acetobacterales</taxon>
        <taxon>Roseomonadaceae</taxon>
        <taxon>Falsiroseomonas</taxon>
    </lineage>
</organism>
<dbReference type="PROSITE" id="PS00211">
    <property type="entry name" value="ABC_TRANSPORTER_1"/>
    <property type="match status" value="1"/>
</dbReference>
<proteinExistence type="predicted"/>
<sequence>MRAPEAILPLRAEGLGFSADGVAILKGIGLTIEAGRPTLVIGPNGAGKSVLLRLLHRLLPPTTGHVTWDGPAADPRRHQAMVFQRPVLLRRSVLANLRYPLALAGLDRAEQDRRAAEALALVGLAPLADRPARKLSGGEQQRLALARAAALRPEVLFLDEPCASLDPAATRAVEETLQALAARGTKLVMATHDLAQARRLAGDVAFLHRGRLLEHAPAARFFAAPATAEAAAFLRGELLW</sequence>
<keyword evidence="1" id="KW-0813">Transport</keyword>
<evidence type="ECO:0000256" key="2">
    <source>
        <dbReference type="ARBA" id="ARBA00022741"/>
    </source>
</evidence>
<protein>
    <submittedName>
        <fullName evidence="5">ATP-binding cassette domain-containing protein</fullName>
    </submittedName>
</protein>
<evidence type="ECO:0000259" key="4">
    <source>
        <dbReference type="PROSITE" id="PS50893"/>
    </source>
</evidence>
<dbReference type="Pfam" id="PF00005">
    <property type="entry name" value="ABC_tran"/>
    <property type="match status" value="1"/>
</dbReference>
<dbReference type="Proteomes" id="UP000689967">
    <property type="component" value="Unassembled WGS sequence"/>
</dbReference>
<accession>A0ABS6H6B1</accession>
<keyword evidence="2" id="KW-0547">Nucleotide-binding</keyword>